<reference evidence="7 8" key="1">
    <citation type="submission" date="2016-04" db="EMBL/GenBank/DDBJ databases">
        <title>A degradative enzymes factory behind the ericoid mycorrhizal symbiosis.</title>
        <authorList>
            <consortium name="DOE Joint Genome Institute"/>
            <person name="Martino E."/>
            <person name="Morin E."/>
            <person name="Grelet G."/>
            <person name="Kuo A."/>
            <person name="Kohler A."/>
            <person name="Daghino S."/>
            <person name="Barry K."/>
            <person name="Choi C."/>
            <person name="Cichocki N."/>
            <person name="Clum A."/>
            <person name="Copeland A."/>
            <person name="Hainaut M."/>
            <person name="Haridas S."/>
            <person name="Labutti K."/>
            <person name="Lindquist E."/>
            <person name="Lipzen A."/>
            <person name="Khouja H.-R."/>
            <person name="Murat C."/>
            <person name="Ohm R."/>
            <person name="Olson A."/>
            <person name="Spatafora J."/>
            <person name="Veneault-Fourrey C."/>
            <person name="Henrissat B."/>
            <person name="Grigoriev I."/>
            <person name="Martin F."/>
            <person name="Perotto S."/>
        </authorList>
    </citation>
    <scope>NUCLEOTIDE SEQUENCE [LARGE SCALE GENOMIC DNA]</scope>
    <source>
        <strain evidence="7 8">F</strain>
    </source>
</reference>
<keyword evidence="3 5" id="KW-0479">Metal-binding</keyword>
<keyword evidence="4 5" id="KW-0408">Iron</keyword>
<comment type="cofactor">
    <cofactor evidence="1 5">
        <name>heme</name>
        <dbReference type="ChEBI" id="CHEBI:30413"/>
    </cofactor>
</comment>
<evidence type="ECO:0000256" key="5">
    <source>
        <dbReference type="PIRSR" id="PIRSR602403-1"/>
    </source>
</evidence>
<organism evidence="7 8">
    <name type="scientific">Hyaloscypha variabilis (strain UAMH 11265 / GT02V1 / F)</name>
    <name type="common">Meliniomyces variabilis</name>
    <dbReference type="NCBI Taxonomy" id="1149755"/>
    <lineage>
        <taxon>Eukaryota</taxon>
        <taxon>Fungi</taxon>
        <taxon>Dikarya</taxon>
        <taxon>Ascomycota</taxon>
        <taxon>Pezizomycotina</taxon>
        <taxon>Leotiomycetes</taxon>
        <taxon>Helotiales</taxon>
        <taxon>Hyaloscyphaceae</taxon>
        <taxon>Hyaloscypha</taxon>
        <taxon>Hyaloscypha variabilis</taxon>
    </lineage>
</organism>
<dbReference type="OrthoDB" id="1470350at2759"/>
<dbReference type="AlphaFoldDB" id="A0A2J6R721"/>
<dbReference type="InterPro" id="IPR001128">
    <property type="entry name" value="Cyt_P450"/>
</dbReference>
<dbReference type="STRING" id="1149755.A0A2J6R721"/>
<feature type="transmembrane region" description="Helical" evidence="6">
    <location>
        <begin position="12"/>
        <end position="32"/>
    </location>
</feature>
<dbReference type="GO" id="GO:0005506">
    <property type="term" value="F:iron ion binding"/>
    <property type="evidence" value="ECO:0007669"/>
    <property type="project" value="InterPro"/>
</dbReference>
<dbReference type="GO" id="GO:0020037">
    <property type="term" value="F:heme binding"/>
    <property type="evidence" value="ECO:0007669"/>
    <property type="project" value="InterPro"/>
</dbReference>
<evidence type="ECO:0000256" key="2">
    <source>
        <dbReference type="ARBA" id="ARBA00010617"/>
    </source>
</evidence>
<comment type="similarity">
    <text evidence="2">Belongs to the cytochrome P450 family.</text>
</comment>
<name>A0A2J6R721_HYAVF</name>
<dbReference type="GO" id="GO:0004497">
    <property type="term" value="F:monooxygenase activity"/>
    <property type="evidence" value="ECO:0007669"/>
    <property type="project" value="InterPro"/>
</dbReference>
<dbReference type="GO" id="GO:0016705">
    <property type="term" value="F:oxidoreductase activity, acting on paired donors, with incorporation or reduction of molecular oxygen"/>
    <property type="evidence" value="ECO:0007669"/>
    <property type="project" value="InterPro"/>
</dbReference>
<gene>
    <name evidence="7" type="ORF">L207DRAFT_638834</name>
</gene>
<evidence type="ECO:0000256" key="6">
    <source>
        <dbReference type="SAM" id="Phobius"/>
    </source>
</evidence>
<dbReference type="Gene3D" id="1.10.630.10">
    <property type="entry name" value="Cytochrome P450"/>
    <property type="match status" value="1"/>
</dbReference>
<keyword evidence="6" id="KW-0812">Transmembrane</keyword>
<keyword evidence="6" id="KW-0472">Membrane</keyword>
<dbReference type="InterPro" id="IPR002403">
    <property type="entry name" value="Cyt_P450_E_grp-IV"/>
</dbReference>
<feature type="binding site" description="axial binding residue" evidence="5">
    <location>
        <position position="449"/>
    </location>
    <ligand>
        <name>heme</name>
        <dbReference type="ChEBI" id="CHEBI:30413"/>
    </ligand>
    <ligandPart>
        <name>Fe</name>
        <dbReference type="ChEBI" id="CHEBI:18248"/>
    </ligandPart>
</feature>
<evidence type="ECO:0000313" key="8">
    <source>
        <dbReference type="Proteomes" id="UP000235786"/>
    </source>
</evidence>
<dbReference type="SUPFAM" id="SSF48264">
    <property type="entry name" value="Cytochrome P450"/>
    <property type="match status" value="1"/>
</dbReference>
<evidence type="ECO:0000256" key="3">
    <source>
        <dbReference type="ARBA" id="ARBA00022723"/>
    </source>
</evidence>
<dbReference type="PRINTS" id="PR00465">
    <property type="entry name" value="EP450IV"/>
</dbReference>
<keyword evidence="5" id="KW-0349">Heme</keyword>
<evidence type="ECO:0000256" key="1">
    <source>
        <dbReference type="ARBA" id="ARBA00001971"/>
    </source>
</evidence>
<dbReference type="EMBL" id="KZ613954">
    <property type="protein sequence ID" value="PMD34316.1"/>
    <property type="molecule type" value="Genomic_DNA"/>
</dbReference>
<protein>
    <submittedName>
        <fullName evidence="7">Cytochrome P450</fullName>
    </submittedName>
</protein>
<evidence type="ECO:0000256" key="4">
    <source>
        <dbReference type="ARBA" id="ARBA00023004"/>
    </source>
</evidence>
<dbReference type="PANTHER" id="PTHR47582:SF1">
    <property type="entry name" value="P450, PUTATIVE (EUROFUNG)-RELATED"/>
    <property type="match status" value="1"/>
</dbReference>
<dbReference type="PANTHER" id="PTHR47582">
    <property type="entry name" value="P450, PUTATIVE (EUROFUNG)-RELATED"/>
    <property type="match status" value="1"/>
</dbReference>
<keyword evidence="6" id="KW-1133">Transmembrane helix</keyword>
<dbReference type="CDD" id="cd11040">
    <property type="entry name" value="CYP7_CYP8-like"/>
    <property type="match status" value="1"/>
</dbReference>
<accession>A0A2J6R721</accession>
<dbReference type="InterPro" id="IPR053007">
    <property type="entry name" value="CYP450_monoxygenase_sec-met"/>
</dbReference>
<dbReference type="Pfam" id="PF00067">
    <property type="entry name" value="p450"/>
    <property type="match status" value="1"/>
</dbReference>
<dbReference type="InterPro" id="IPR036396">
    <property type="entry name" value="Cyt_P450_sf"/>
</dbReference>
<keyword evidence="8" id="KW-1185">Reference proteome</keyword>
<proteinExistence type="inferred from homology"/>
<evidence type="ECO:0000313" key="7">
    <source>
        <dbReference type="EMBL" id="PMD34316.1"/>
    </source>
</evidence>
<dbReference type="Proteomes" id="UP000235786">
    <property type="component" value="Unassembled WGS sequence"/>
</dbReference>
<sequence length="534" mass="59109">MSSKMAAILENSSIYALLLSGLVLGAIVLWQLQTYKPRDPREPPMLPARIPYIGHILGLIIHQAEYFQQLASRTTFPIFSLKMLSGELYVVTSPDLIKAIVKNPKVFTFDEIFVVASESVFALTKRQMDILKEPRVGSNEKYPIAKDTQQSMHRTMNPGASLDHLNARALNRFARFVNPIGPTGINVKLYEWIRHAFTLSTMEAIYGPINPFSEDESLIPTLQHFEDDIGLLYLNVLPQYTARAGYKARITMANSFKKYYDNKHNIDSSALIKARYEALTQGFNTDDVAAFDIGVCVAATTNSVPGTFWFLVRIFSSPDLLAALREEVEPLVTRKPGSNEAIVNVAGFMKSCPLLTSTWQETLRSIAATVTARTVTEDTMLNGQYLLKKGSYIQMAAGPMHSSPTIWGPDANDFNPSRFMPSTVSSLPKAEQKQRKTAFAPFGGGAVLCPGRYFASTEILGIVATMVLGFEVVSKDGGSLKLPRIKKQTMAVQVRHPVGDMDVTIKRRKGWENVKFAYDVVGDGAVEGEGLVFD</sequence>